<protein>
    <submittedName>
        <fullName evidence="2">Uncharacterized protein</fullName>
    </submittedName>
</protein>
<evidence type="ECO:0000313" key="2">
    <source>
        <dbReference type="EMBL" id="KAH1164791.1"/>
    </source>
</evidence>
<evidence type="ECO:0000313" key="3">
    <source>
        <dbReference type="Proteomes" id="UP000827986"/>
    </source>
</evidence>
<feature type="non-terminal residue" evidence="2">
    <location>
        <position position="1"/>
    </location>
</feature>
<dbReference type="AlphaFoldDB" id="A0A9D4AQI8"/>
<accession>A0A9D4AQI8</accession>
<proteinExistence type="predicted"/>
<dbReference type="Proteomes" id="UP000827986">
    <property type="component" value="Unassembled WGS sequence"/>
</dbReference>
<organism evidence="2 3">
    <name type="scientific">Mauremys mutica</name>
    <name type="common">yellowpond turtle</name>
    <dbReference type="NCBI Taxonomy" id="74926"/>
    <lineage>
        <taxon>Eukaryota</taxon>
        <taxon>Metazoa</taxon>
        <taxon>Chordata</taxon>
        <taxon>Craniata</taxon>
        <taxon>Vertebrata</taxon>
        <taxon>Euteleostomi</taxon>
        <taxon>Archelosauria</taxon>
        <taxon>Testudinata</taxon>
        <taxon>Testudines</taxon>
        <taxon>Cryptodira</taxon>
        <taxon>Durocryptodira</taxon>
        <taxon>Testudinoidea</taxon>
        <taxon>Geoemydidae</taxon>
        <taxon>Geoemydinae</taxon>
        <taxon>Mauremys</taxon>
    </lineage>
</organism>
<evidence type="ECO:0000256" key="1">
    <source>
        <dbReference type="SAM" id="MobiDB-lite"/>
    </source>
</evidence>
<feature type="region of interest" description="Disordered" evidence="1">
    <location>
        <begin position="1"/>
        <end position="25"/>
    </location>
</feature>
<comment type="caution">
    <text evidence="2">The sequence shown here is derived from an EMBL/GenBank/DDBJ whole genome shotgun (WGS) entry which is preliminary data.</text>
</comment>
<sequence length="63" mass="7325">SLNKTEVMYQPGPDHEHRKHRESIVTTDNSPLKSIRNSAIRIAHFPITPCWKMRLFSISQRPA</sequence>
<gene>
    <name evidence="2" type="ORF">KIL84_005541</name>
</gene>
<name>A0A9D4AQI8_9SAUR</name>
<dbReference type="EMBL" id="JAHDVG010000536">
    <property type="protein sequence ID" value="KAH1164791.1"/>
    <property type="molecule type" value="Genomic_DNA"/>
</dbReference>
<reference evidence="2" key="1">
    <citation type="submission" date="2021-09" db="EMBL/GenBank/DDBJ databases">
        <title>The genome of Mauremys mutica provides insights into the evolution of semi-aquatic lifestyle.</title>
        <authorList>
            <person name="Gong S."/>
            <person name="Gao Y."/>
        </authorList>
    </citation>
    <scope>NUCLEOTIDE SEQUENCE</scope>
    <source>
        <strain evidence="2">MM-2020</strain>
        <tissue evidence="2">Muscle</tissue>
    </source>
</reference>
<keyword evidence="3" id="KW-1185">Reference proteome</keyword>